<name>A0A445DI67_ARAHY</name>
<reference evidence="2 3" key="1">
    <citation type="submission" date="2019-01" db="EMBL/GenBank/DDBJ databases">
        <title>Sequencing of cultivated peanut Arachis hypogaea provides insights into genome evolution and oil improvement.</title>
        <authorList>
            <person name="Chen X."/>
        </authorList>
    </citation>
    <scope>NUCLEOTIDE SEQUENCE [LARGE SCALE GENOMIC DNA]</scope>
    <source>
        <strain evidence="3">cv. Fuhuasheng</strain>
        <tissue evidence="2">Leaves</tissue>
    </source>
</reference>
<gene>
    <name evidence="2" type="ORF">Ahy_A04g020638</name>
</gene>
<protein>
    <submittedName>
        <fullName evidence="2">Uncharacterized protein</fullName>
    </submittedName>
</protein>
<sequence>MEYLEVTLPQAHHLFGESYRLQVSKLTTGWRVVPSLIGFVVVLWFINLITEKGTPPSVLLEILIESYRRCCSSIAFFYLLVRDCTQTRTTEGAYDVIYNLRSWGCFNTIHRNRFFWLHMNTFNLVIYALCKECQLVEAI</sequence>
<proteinExistence type="predicted"/>
<organism evidence="2 3">
    <name type="scientific">Arachis hypogaea</name>
    <name type="common">Peanut</name>
    <dbReference type="NCBI Taxonomy" id="3818"/>
    <lineage>
        <taxon>Eukaryota</taxon>
        <taxon>Viridiplantae</taxon>
        <taxon>Streptophyta</taxon>
        <taxon>Embryophyta</taxon>
        <taxon>Tracheophyta</taxon>
        <taxon>Spermatophyta</taxon>
        <taxon>Magnoliopsida</taxon>
        <taxon>eudicotyledons</taxon>
        <taxon>Gunneridae</taxon>
        <taxon>Pentapetalae</taxon>
        <taxon>rosids</taxon>
        <taxon>fabids</taxon>
        <taxon>Fabales</taxon>
        <taxon>Fabaceae</taxon>
        <taxon>Papilionoideae</taxon>
        <taxon>50 kb inversion clade</taxon>
        <taxon>dalbergioids sensu lato</taxon>
        <taxon>Dalbergieae</taxon>
        <taxon>Pterocarpus clade</taxon>
        <taxon>Arachis</taxon>
    </lineage>
</organism>
<keyword evidence="1" id="KW-1133">Transmembrane helix</keyword>
<evidence type="ECO:0000256" key="1">
    <source>
        <dbReference type="SAM" id="Phobius"/>
    </source>
</evidence>
<evidence type="ECO:0000313" key="3">
    <source>
        <dbReference type="Proteomes" id="UP000289738"/>
    </source>
</evidence>
<keyword evidence="1" id="KW-0472">Membrane</keyword>
<comment type="caution">
    <text evidence="2">The sequence shown here is derived from an EMBL/GenBank/DDBJ whole genome shotgun (WGS) entry which is preliminary data.</text>
</comment>
<accession>A0A445DI67</accession>
<dbReference type="EMBL" id="SDMP01000004">
    <property type="protein sequence ID" value="RYR62885.1"/>
    <property type="molecule type" value="Genomic_DNA"/>
</dbReference>
<dbReference type="Proteomes" id="UP000289738">
    <property type="component" value="Chromosome A04"/>
</dbReference>
<evidence type="ECO:0000313" key="2">
    <source>
        <dbReference type="EMBL" id="RYR62885.1"/>
    </source>
</evidence>
<keyword evidence="3" id="KW-1185">Reference proteome</keyword>
<dbReference type="AlphaFoldDB" id="A0A445DI67"/>
<feature type="transmembrane region" description="Helical" evidence="1">
    <location>
        <begin position="29"/>
        <end position="49"/>
    </location>
</feature>
<dbReference type="STRING" id="3818.A0A445DI67"/>
<keyword evidence="1" id="KW-0812">Transmembrane</keyword>